<organism evidence="3 4">
    <name type="scientific">Phaeoacremonium minimum (strain UCR-PA7)</name>
    <name type="common">Esca disease fungus</name>
    <name type="synonym">Togninia minima</name>
    <dbReference type="NCBI Taxonomy" id="1286976"/>
    <lineage>
        <taxon>Eukaryota</taxon>
        <taxon>Fungi</taxon>
        <taxon>Dikarya</taxon>
        <taxon>Ascomycota</taxon>
        <taxon>Pezizomycotina</taxon>
        <taxon>Sordariomycetes</taxon>
        <taxon>Sordariomycetidae</taxon>
        <taxon>Togniniales</taxon>
        <taxon>Togniniaceae</taxon>
        <taxon>Phaeoacremonium</taxon>
    </lineage>
</organism>
<gene>
    <name evidence="3" type="ORF">UCRPA7_3558</name>
</gene>
<reference evidence="4" key="1">
    <citation type="journal article" date="2013" name="Genome Announc.">
        <title>Draft genome sequence of the ascomycete Phaeoacremonium aleophilum strain UCR-PA7, a causal agent of the esca disease complex in grapevines.</title>
        <authorList>
            <person name="Blanco-Ulate B."/>
            <person name="Rolshausen P."/>
            <person name="Cantu D."/>
        </authorList>
    </citation>
    <scope>NUCLEOTIDE SEQUENCE [LARGE SCALE GENOMIC DNA]</scope>
    <source>
        <strain evidence="4">UCR-PA7</strain>
    </source>
</reference>
<dbReference type="RefSeq" id="XP_007914309.1">
    <property type="nucleotide sequence ID" value="XM_007916118.1"/>
</dbReference>
<accession>R8BNN1</accession>
<proteinExistence type="predicted"/>
<dbReference type="Gene3D" id="3.30.160.60">
    <property type="entry name" value="Classic Zinc Finger"/>
    <property type="match status" value="1"/>
</dbReference>
<keyword evidence="4" id="KW-1185">Reference proteome</keyword>
<evidence type="ECO:0000313" key="3">
    <source>
        <dbReference type="EMBL" id="EOO00951.1"/>
    </source>
</evidence>
<feature type="domain" description="C2H2-type" evidence="2">
    <location>
        <begin position="34"/>
        <end position="55"/>
    </location>
</feature>
<dbReference type="AlphaFoldDB" id="R8BNN1"/>
<evidence type="ECO:0000256" key="1">
    <source>
        <dbReference type="SAM" id="MobiDB-lite"/>
    </source>
</evidence>
<dbReference type="KEGG" id="tmn:UCRPA7_3558"/>
<sequence>MARDRVSRRARQRGGGYDPVPIPIGVNDSGRPMVRCSSCGDRLQKYSWAGHKLLHNTETHQCPHCDTVTSRADALQDHRLTAHADYTDREYLRGTTNPKVLKRFVVQILRDHEVIPDLAHLTEKISALKEKEKKARIIVQGWKPNHCIDLTYVGPTVGEIAHMKRDVLVDLCILHRQMLAQDWDGANKEVDGILATV</sequence>
<dbReference type="InterPro" id="IPR013087">
    <property type="entry name" value="Znf_C2H2_type"/>
</dbReference>
<feature type="region of interest" description="Disordered" evidence="1">
    <location>
        <begin position="1"/>
        <end position="24"/>
    </location>
</feature>
<feature type="domain" description="C2H2-type" evidence="2">
    <location>
        <begin position="60"/>
        <end position="83"/>
    </location>
</feature>
<protein>
    <recommendedName>
        <fullName evidence="2">C2H2-type domain-containing protein</fullName>
    </recommendedName>
</protein>
<evidence type="ECO:0000259" key="2">
    <source>
        <dbReference type="SMART" id="SM00355"/>
    </source>
</evidence>
<name>R8BNN1_PHAM7</name>
<dbReference type="HOGENOM" id="CLU_1385043_0_0_1"/>
<dbReference type="SMART" id="SM00355">
    <property type="entry name" value="ZnF_C2H2"/>
    <property type="match status" value="2"/>
</dbReference>
<dbReference type="EMBL" id="KB933059">
    <property type="protein sequence ID" value="EOO00951.1"/>
    <property type="molecule type" value="Genomic_DNA"/>
</dbReference>
<dbReference type="Proteomes" id="UP000014074">
    <property type="component" value="Unassembled WGS sequence"/>
</dbReference>
<dbReference type="GeneID" id="19323917"/>
<evidence type="ECO:0000313" key="4">
    <source>
        <dbReference type="Proteomes" id="UP000014074"/>
    </source>
</evidence>